<dbReference type="AlphaFoldDB" id="A0A1R3GFF1"/>
<dbReference type="EMBL" id="AWUE01022687">
    <property type="protein sequence ID" value="OMO56815.1"/>
    <property type="molecule type" value="Genomic_DNA"/>
</dbReference>
<gene>
    <name evidence="2" type="ORF">COLO4_35551</name>
</gene>
<reference evidence="3" key="1">
    <citation type="submission" date="2013-09" db="EMBL/GenBank/DDBJ databases">
        <title>Corchorus olitorius genome sequencing.</title>
        <authorList>
            <person name="Alam M."/>
            <person name="Haque M.S."/>
            <person name="Islam M.S."/>
            <person name="Emdad E.M."/>
            <person name="Islam M.M."/>
            <person name="Ahmed B."/>
            <person name="Halim A."/>
            <person name="Hossen Q.M.M."/>
            <person name="Hossain M.Z."/>
            <person name="Ahmed R."/>
            <person name="Khan M.M."/>
            <person name="Islam R."/>
            <person name="Rashid M.M."/>
            <person name="Khan S.A."/>
            <person name="Rahman M.S."/>
            <person name="Alam M."/>
            <person name="Yahiya A.S."/>
            <person name="Khan M.S."/>
            <person name="Azam M.S."/>
            <person name="Haque T."/>
            <person name="Lashkar M.Z.H."/>
            <person name="Akhand A.I."/>
            <person name="Morshed G."/>
            <person name="Roy S."/>
            <person name="Uddin K.S."/>
            <person name="Rabeya T."/>
            <person name="Hossain A.S."/>
            <person name="Chowdhury A."/>
            <person name="Snigdha A.R."/>
            <person name="Mortoza M.S."/>
            <person name="Matin S.A."/>
            <person name="Hoque S.M.E."/>
            <person name="Islam M.K."/>
            <person name="Roy D.K."/>
            <person name="Haider R."/>
            <person name="Moosa M.M."/>
            <person name="Elias S.M."/>
            <person name="Hasan A.M."/>
            <person name="Jahan S."/>
            <person name="Shafiuddin M."/>
            <person name="Mahmood N."/>
            <person name="Shommy N.S."/>
        </authorList>
    </citation>
    <scope>NUCLEOTIDE SEQUENCE [LARGE SCALE GENOMIC DNA]</scope>
    <source>
        <strain evidence="3">cv. O-4</strain>
    </source>
</reference>
<evidence type="ECO:0000256" key="1">
    <source>
        <dbReference type="SAM" id="MobiDB-lite"/>
    </source>
</evidence>
<dbReference type="Proteomes" id="UP000187203">
    <property type="component" value="Unassembled WGS sequence"/>
</dbReference>
<evidence type="ECO:0000313" key="2">
    <source>
        <dbReference type="EMBL" id="OMO56815.1"/>
    </source>
</evidence>
<keyword evidence="3" id="KW-1185">Reference proteome</keyword>
<organism evidence="2 3">
    <name type="scientific">Corchorus olitorius</name>
    <dbReference type="NCBI Taxonomy" id="93759"/>
    <lineage>
        <taxon>Eukaryota</taxon>
        <taxon>Viridiplantae</taxon>
        <taxon>Streptophyta</taxon>
        <taxon>Embryophyta</taxon>
        <taxon>Tracheophyta</taxon>
        <taxon>Spermatophyta</taxon>
        <taxon>Magnoliopsida</taxon>
        <taxon>eudicotyledons</taxon>
        <taxon>Gunneridae</taxon>
        <taxon>Pentapetalae</taxon>
        <taxon>rosids</taxon>
        <taxon>malvids</taxon>
        <taxon>Malvales</taxon>
        <taxon>Malvaceae</taxon>
        <taxon>Grewioideae</taxon>
        <taxon>Apeibeae</taxon>
        <taxon>Corchorus</taxon>
    </lineage>
</organism>
<feature type="region of interest" description="Disordered" evidence="1">
    <location>
        <begin position="1"/>
        <end position="39"/>
    </location>
</feature>
<accession>A0A1R3GFF1</accession>
<protein>
    <submittedName>
        <fullName evidence="2">Uncharacterized protein</fullName>
    </submittedName>
</protein>
<evidence type="ECO:0000313" key="3">
    <source>
        <dbReference type="Proteomes" id="UP000187203"/>
    </source>
</evidence>
<proteinExistence type="predicted"/>
<comment type="caution">
    <text evidence="2">The sequence shown here is derived from an EMBL/GenBank/DDBJ whole genome shotgun (WGS) entry which is preliminary data.</text>
</comment>
<name>A0A1R3GFF1_9ROSI</name>
<sequence length="39" mass="4000">MVVSEGEGSLSQKNGVVGDLPRFGSSEPAREALANPNPC</sequence>